<dbReference type="Proteomes" id="UP000694392">
    <property type="component" value="Unplaced"/>
</dbReference>
<accession>A0A8D0H1B8</accession>
<evidence type="ECO:0000256" key="1">
    <source>
        <dbReference type="SAM" id="Phobius"/>
    </source>
</evidence>
<dbReference type="GeneTree" id="ENSGT01030000235072"/>
<keyword evidence="1" id="KW-0812">Transmembrane</keyword>
<protein>
    <submittedName>
        <fullName evidence="2">Uncharacterized protein</fullName>
    </submittedName>
</protein>
<dbReference type="AlphaFoldDB" id="A0A8D0H1B8"/>
<dbReference type="OMA" id="NRRYHRT"/>
<reference evidence="2" key="1">
    <citation type="submission" date="2025-05" db="UniProtKB">
        <authorList>
            <consortium name="Ensembl"/>
        </authorList>
    </citation>
    <scope>IDENTIFICATION</scope>
</reference>
<organism evidence="2 3">
    <name type="scientific">Sphenodon punctatus</name>
    <name type="common">Tuatara</name>
    <name type="synonym">Hatteria punctata</name>
    <dbReference type="NCBI Taxonomy" id="8508"/>
    <lineage>
        <taxon>Eukaryota</taxon>
        <taxon>Metazoa</taxon>
        <taxon>Chordata</taxon>
        <taxon>Craniata</taxon>
        <taxon>Vertebrata</taxon>
        <taxon>Euteleostomi</taxon>
        <taxon>Lepidosauria</taxon>
        <taxon>Sphenodontia</taxon>
        <taxon>Sphenodontidae</taxon>
        <taxon>Sphenodon</taxon>
    </lineage>
</organism>
<keyword evidence="1" id="KW-1133">Transmembrane helix</keyword>
<keyword evidence="3" id="KW-1185">Reference proteome</keyword>
<proteinExistence type="predicted"/>
<dbReference type="Ensembl" id="ENSSPUT00000013964.1">
    <property type="protein sequence ID" value="ENSSPUP00000013090.1"/>
    <property type="gene ID" value="ENSSPUG00000010085.1"/>
</dbReference>
<name>A0A8D0H1B8_SPHPU</name>
<dbReference type="Ensembl" id="ENSSPUT00000013959.1">
    <property type="protein sequence ID" value="ENSSPUP00000013084.1"/>
    <property type="gene ID" value="ENSSPUG00000010085.1"/>
</dbReference>
<keyword evidence="1" id="KW-0472">Membrane</keyword>
<evidence type="ECO:0000313" key="3">
    <source>
        <dbReference type="Proteomes" id="UP000694392"/>
    </source>
</evidence>
<evidence type="ECO:0000313" key="2">
    <source>
        <dbReference type="Ensembl" id="ENSSPUP00000013084.1"/>
    </source>
</evidence>
<sequence>MSQARRIPRHFIVFSYRNGAPEEESHNRLLVVPDAEQMEFNISAAIQVGHQLAVIGDEFNRVHQGKLEDMLLHLARGMIARVSQTCIWNIFESVMKSLGGLLNSGWTKKIVDYGGWISRLPVKYMCQKWMPAAVVFVALFWWIVSYGMQN</sequence>
<feature type="transmembrane region" description="Helical" evidence="1">
    <location>
        <begin position="129"/>
        <end position="148"/>
    </location>
</feature>